<feature type="transmembrane region" description="Helical" evidence="1">
    <location>
        <begin position="46"/>
        <end position="63"/>
    </location>
</feature>
<organism evidence="2 3">
    <name type="scientific">Alcaligenes pakistanensis</name>
    <dbReference type="NCBI Taxonomy" id="1482717"/>
    <lineage>
        <taxon>Bacteria</taxon>
        <taxon>Pseudomonadati</taxon>
        <taxon>Pseudomonadota</taxon>
        <taxon>Betaproteobacteria</taxon>
        <taxon>Burkholderiales</taxon>
        <taxon>Alcaligenaceae</taxon>
        <taxon>Alcaligenes</taxon>
    </lineage>
</organism>
<keyword evidence="1" id="KW-0812">Transmembrane</keyword>
<evidence type="ECO:0000256" key="1">
    <source>
        <dbReference type="SAM" id="Phobius"/>
    </source>
</evidence>
<reference evidence="3" key="1">
    <citation type="journal article" date="2019" name="Int. J. Syst. Evol. Microbiol.">
        <title>The Global Catalogue of Microorganisms (GCM) 10K type strain sequencing project: providing services to taxonomists for standard genome sequencing and annotation.</title>
        <authorList>
            <consortium name="The Broad Institute Genomics Platform"/>
            <consortium name="The Broad Institute Genome Sequencing Center for Infectious Disease"/>
            <person name="Wu L."/>
            <person name="Ma J."/>
        </authorList>
    </citation>
    <scope>NUCLEOTIDE SEQUENCE [LARGE SCALE GENOMIC DNA]</scope>
    <source>
        <strain evidence="3">KCTC 42083</strain>
    </source>
</reference>
<gene>
    <name evidence="2" type="ORF">GCM10010096_07100</name>
</gene>
<dbReference type="RefSeq" id="WP_229841026.1">
    <property type="nucleotide sequence ID" value="NZ_BMZN01000001.1"/>
</dbReference>
<keyword evidence="3" id="KW-1185">Reference proteome</keyword>
<feature type="transmembrane region" description="Helical" evidence="1">
    <location>
        <begin position="69"/>
        <end position="85"/>
    </location>
</feature>
<proteinExistence type="predicted"/>
<keyword evidence="1" id="KW-0472">Membrane</keyword>
<evidence type="ECO:0000313" key="2">
    <source>
        <dbReference type="EMBL" id="GHC39545.1"/>
    </source>
</evidence>
<dbReference type="Proteomes" id="UP000608923">
    <property type="component" value="Unassembled WGS sequence"/>
</dbReference>
<dbReference type="EMBL" id="BMZN01000001">
    <property type="protein sequence ID" value="GHC39545.1"/>
    <property type="molecule type" value="Genomic_DNA"/>
</dbReference>
<evidence type="ECO:0000313" key="3">
    <source>
        <dbReference type="Proteomes" id="UP000608923"/>
    </source>
</evidence>
<feature type="transmembrane region" description="Helical" evidence="1">
    <location>
        <begin position="6"/>
        <end position="25"/>
    </location>
</feature>
<accession>A0A8H9IMP5</accession>
<sequence length="177" mass="19758">MLPCPTPSGLVALTVLWWFVVFVKIDFPTRNAQSWSIGAPAPVRRLGAFVCALGALGLAWTIYSWQLPGALALLAGALWAYFLYARSRRAWNGHATLAHQAGIYSLQRAESADVPVQIEQVWRSPWFMTLRLRGDPASTGRNTVTLWRGAQPQQAWWALCLCVNRLSHQVRAQNKDS</sequence>
<protein>
    <submittedName>
        <fullName evidence="2">Uncharacterized protein</fullName>
    </submittedName>
</protein>
<name>A0A8H9IMP5_9BURK</name>
<dbReference type="AlphaFoldDB" id="A0A8H9IMP5"/>
<keyword evidence="1" id="KW-1133">Transmembrane helix</keyword>
<comment type="caution">
    <text evidence="2">The sequence shown here is derived from an EMBL/GenBank/DDBJ whole genome shotgun (WGS) entry which is preliminary data.</text>
</comment>